<evidence type="ECO:0008006" key="3">
    <source>
        <dbReference type="Google" id="ProtNLM"/>
    </source>
</evidence>
<dbReference type="EMBL" id="MSTI01000075">
    <property type="protein sequence ID" value="OLV18156.1"/>
    <property type="molecule type" value="Genomic_DNA"/>
</dbReference>
<protein>
    <recommendedName>
        <fullName evidence="3">MarR family transcriptional regulator</fullName>
    </recommendedName>
</protein>
<dbReference type="Proteomes" id="UP000186607">
    <property type="component" value="Unassembled WGS sequence"/>
</dbReference>
<comment type="caution">
    <text evidence="1">The sequence shown here is derived from an EMBL/GenBank/DDBJ whole genome shotgun (WGS) entry which is preliminary data.</text>
</comment>
<sequence length="73" mass="7766">MVWLHIYSNPGEHSARSLAADLGGSFSTWANALSGLARAGFIIIEKAPVGIHGGQYRVQPQAGRPTPETHLSI</sequence>
<evidence type="ECO:0000313" key="1">
    <source>
        <dbReference type="EMBL" id="OLV18156.1"/>
    </source>
</evidence>
<dbReference type="AlphaFoldDB" id="A0A1U7NZ11"/>
<keyword evidence="2" id="KW-1185">Reference proteome</keyword>
<gene>
    <name evidence="1" type="ORF">BOO71_0006679</name>
</gene>
<organism evidence="1 2">
    <name type="scientific">Deinococcus marmoris</name>
    <dbReference type="NCBI Taxonomy" id="249408"/>
    <lineage>
        <taxon>Bacteria</taxon>
        <taxon>Thermotogati</taxon>
        <taxon>Deinococcota</taxon>
        <taxon>Deinococci</taxon>
        <taxon>Deinococcales</taxon>
        <taxon>Deinococcaceae</taxon>
        <taxon>Deinococcus</taxon>
    </lineage>
</organism>
<reference evidence="1 2" key="1">
    <citation type="submission" date="2017-01" db="EMBL/GenBank/DDBJ databases">
        <title>Genome Analysis of Deinococcus marmoris KOPRI26562.</title>
        <authorList>
            <person name="Kim J.H."/>
            <person name="Oh H.-M."/>
        </authorList>
    </citation>
    <scope>NUCLEOTIDE SEQUENCE [LARGE SCALE GENOMIC DNA]</scope>
    <source>
        <strain evidence="1 2">KOPRI26562</strain>
    </source>
</reference>
<accession>A0A1U7NZ11</accession>
<proteinExistence type="predicted"/>
<evidence type="ECO:0000313" key="2">
    <source>
        <dbReference type="Proteomes" id="UP000186607"/>
    </source>
</evidence>
<name>A0A1U7NZ11_9DEIO</name>